<accession>A0ABW3DND4</accession>
<dbReference type="Proteomes" id="UP001597024">
    <property type="component" value="Unassembled WGS sequence"/>
</dbReference>
<keyword evidence="4" id="KW-1185">Reference proteome</keyword>
<evidence type="ECO:0000256" key="1">
    <source>
        <dbReference type="ARBA" id="ARBA00005721"/>
    </source>
</evidence>
<sequence length="140" mass="15042">MSTPAGVTTSPGPPAAARPAVPAESRGRTEIPERVVTRIAICAAREVERVREVRERGPLTFGKHTHSTVDGGLALLELEVSVDYPAPLLETAEEIRRHVGERVHTLTGLSVGQIDLDVTGVVPSPEEQGPPRQTVWEEEG</sequence>
<feature type="region of interest" description="Disordered" evidence="2">
    <location>
        <begin position="120"/>
        <end position="140"/>
    </location>
</feature>
<comment type="caution">
    <text evidence="3">The sequence shown here is derived from an EMBL/GenBank/DDBJ whole genome shotgun (WGS) entry which is preliminary data.</text>
</comment>
<organism evidence="3 4">
    <name type="scientific">Streptosporangium algeriense</name>
    <dbReference type="NCBI Taxonomy" id="1682748"/>
    <lineage>
        <taxon>Bacteria</taxon>
        <taxon>Bacillati</taxon>
        <taxon>Actinomycetota</taxon>
        <taxon>Actinomycetes</taxon>
        <taxon>Streptosporangiales</taxon>
        <taxon>Streptosporangiaceae</taxon>
        <taxon>Streptosporangium</taxon>
    </lineage>
</organism>
<dbReference type="EMBL" id="JBHTHX010000233">
    <property type="protein sequence ID" value="MFD0884821.1"/>
    <property type="molecule type" value="Genomic_DNA"/>
</dbReference>
<dbReference type="Pfam" id="PF03780">
    <property type="entry name" value="Asp23"/>
    <property type="match status" value="1"/>
</dbReference>
<evidence type="ECO:0000313" key="3">
    <source>
        <dbReference type="EMBL" id="MFD0884821.1"/>
    </source>
</evidence>
<reference evidence="4" key="1">
    <citation type="journal article" date="2019" name="Int. J. Syst. Evol. Microbiol.">
        <title>The Global Catalogue of Microorganisms (GCM) 10K type strain sequencing project: providing services to taxonomists for standard genome sequencing and annotation.</title>
        <authorList>
            <consortium name="The Broad Institute Genomics Platform"/>
            <consortium name="The Broad Institute Genome Sequencing Center for Infectious Disease"/>
            <person name="Wu L."/>
            <person name="Ma J."/>
        </authorList>
    </citation>
    <scope>NUCLEOTIDE SEQUENCE [LARGE SCALE GENOMIC DNA]</scope>
    <source>
        <strain evidence="4">CCUG 62974</strain>
    </source>
</reference>
<comment type="similarity">
    <text evidence="1">Belongs to the asp23 family.</text>
</comment>
<protein>
    <submittedName>
        <fullName evidence="3">Asp23/Gls24 family envelope stress response protein</fullName>
    </submittedName>
</protein>
<proteinExistence type="inferred from homology"/>
<gene>
    <name evidence="3" type="ORF">ACFQ08_09700</name>
</gene>
<name>A0ABW3DND4_9ACTN</name>
<feature type="region of interest" description="Disordered" evidence="2">
    <location>
        <begin position="1"/>
        <end position="29"/>
    </location>
</feature>
<feature type="compositionally biased region" description="Polar residues" evidence="2">
    <location>
        <begin position="1"/>
        <end position="10"/>
    </location>
</feature>
<evidence type="ECO:0000256" key="2">
    <source>
        <dbReference type="SAM" id="MobiDB-lite"/>
    </source>
</evidence>
<evidence type="ECO:0000313" key="4">
    <source>
        <dbReference type="Proteomes" id="UP001597024"/>
    </source>
</evidence>
<dbReference type="InterPro" id="IPR005531">
    <property type="entry name" value="Asp23"/>
</dbReference>